<evidence type="ECO:0000256" key="9">
    <source>
        <dbReference type="ARBA" id="ARBA00044975"/>
    </source>
</evidence>
<dbReference type="GO" id="GO:0006281">
    <property type="term" value="P:DNA repair"/>
    <property type="evidence" value="ECO:0007669"/>
    <property type="project" value="UniProtKB-KW"/>
</dbReference>
<keyword evidence="5" id="KW-0227">DNA damage</keyword>
<dbReference type="EMBL" id="CAUYUE010000007">
    <property type="protein sequence ID" value="CAK0782374.1"/>
    <property type="molecule type" value="Genomic_DNA"/>
</dbReference>
<evidence type="ECO:0000313" key="13">
    <source>
        <dbReference type="Proteomes" id="UP001314263"/>
    </source>
</evidence>
<sequence>MQGSRGGQGLHANHRTIIHLDLDCFYAQVEQKRLGIPAEVPCAVQQWEGLIAINYAARAQGITRHMRVHEAKARCPELVCVHVQTIGGEVADTKDRTKQKACLERYRKACIEILGVLNKAAPQATIEKASIDEVYIDATAMVDKELQERAGADSCRESGDLSAGAQDVGGSPIDAFAWGSIVLGNQLDISSEFDRRLSIGASIACRLRGAIRQQLGFTSSAGIAANKLLAKVSSALNKPNQQTLVPPRAVDGLMKDLPLKKLRNFGGKLGAELAEMQCTTAGQVAALPHKALIARFGEERATFIARAVRGYSDEPVQVKELPKSMLAAKSFNQTSQAAQLEKWMQILAEELAERLAEDSELNARRPRTLTLYYRGSQGDRSKANSAPRPGREGYTAALLLEAGNVLLRKCYDVYPCTRLALQASDFVPTPLAEDQGAITRFFNGNQAQTAGVKEEGDPSDSPRLESGNTSSRVTPPQQSIATLFKKAAAANNSAAGGANSKAEGRGNKEGAAGSSKDAAEVQDRVPAPEHESLASPRVGDTSAPARGQRESETSSQQTPEDPAPRTSQQAGARQANQLRMPSQQHADHVPKQATVSSILERASPRKSLAAGAAPLVFTEATDDQLNRRNPLHSNADAPHASEPGRRGSSGQDCPVQTAQPEAAGDHVPPQSHRSGSASQPRPHVDQPVAPARDYAAQAQAQKHEEQCTSHQARTSPDDISDMQPQDKRFEGSAGPAACVEPQPEFSVKSTAAESPSTASHPQDKDRTAPAQDSSSAGEAPAPEELLPDVNVAEQRRIMRDIWLRQNVSKASPSAGDRGNMALTKKRLKREVEHGHGTDGGAKQLRINNMFRAPAK</sequence>
<evidence type="ECO:0000256" key="2">
    <source>
        <dbReference type="ARBA" id="ARBA00022679"/>
    </source>
</evidence>
<feature type="compositionally biased region" description="Polar residues" evidence="10">
    <location>
        <begin position="466"/>
        <end position="476"/>
    </location>
</feature>
<name>A0AAV1I553_9CHLO</name>
<dbReference type="GO" id="GO:0005657">
    <property type="term" value="C:replication fork"/>
    <property type="evidence" value="ECO:0007669"/>
    <property type="project" value="TreeGrafter"/>
</dbReference>
<dbReference type="FunFam" id="3.40.1170.60:FF:000003">
    <property type="entry name" value="DNA polymerase eta"/>
    <property type="match status" value="1"/>
</dbReference>
<dbReference type="GO" id="GO:0046872">
    <property type="term" value="F:metal ion binding"/>
    <property type="evidence" value="ECO:0007669"/>
    <property type="project" value="UniProtKB-KW"/>
</dbReference>
<dbReference type="InterPro" id="IPR017961">
    <property type="entry name" value="DNA_pol_Y-fam_little_finger"/>
</dbReference>
<feature type="compositionally biased region" description="Basic and acidic residues" evidence="10">
    <location>
        <begin position="517"/>
        <end position="532"/>
    </location>
</feature>
<dbReference type="AlphaFoldDB" id="A0AAV1I553"/>
<dbReference type="Pfam" id="PF11799">
    <property type="entry name" value="IMS_C"/>
    <property type="match status" value="1"/>
</dbReference>
<dbReference type="InterPro" id="IPR043502">
    <property type="entry name" value="DNA/RNA_pol_sf"/>
</dbReference>
<dbReference type="SUPFAM" id="SSF56672">
    <property type="entry name" value="DNA/RNA polymerases"/>
    <property type="match status" value="1"/>
</dbReference>
<proteinExistence type="predicted"/>
<evidence type="ECO:0000313" key="12">
    <source>
        <dbReference type="EMBL" id="CAK0782374.1"/>
    </source>
</evidence>
<feature type="region of interest" description="Disordered" evidence="10">
    <location>
        <begin position="830"/>
        <end position="855"/>
    </location>
</feature>
<evidence type="ECO:0000256" key="10">
    <source>
        <dbReference type="SAM" id="MobiDB-lite"/>
    </source>
</evidence>
<dbReference type="InterPro" id="IPR001126">
    <property type="entry name" value="UmuC"/>
</dbReference>
<evidence type="ECO:0000256" key="7">
    <source>
        <dbReference type="ARBA" id="ARBA00023204"/>
    </source>
</evidence>
<feature type="region of interest" description="Disordered" evidence="10">
    <location>
        <begin position="494"/>
        <end position="789"/>
    </location>
</feature>
<dbReference type="Gene3D" id="3.40.1170.60">
    <property type="match status" value="1"/>
</dbReference>
<dbReference type="PROSITE" id="PS50173">
    <property type="entry name" value="UMUC"/>
    <property type="match status" value="1"/>
</dbReference>
<feature type="compositionally biased region" description="Polar residues" evidence="10">
    <location>
        <begin position="648"/>
        <end position="659"/>
    </location>
</feature>
<keyword evidence="13" id="KW-1185">Reference proteome</keyword>
<keyword evidence="4" id="KW-0479">Metal-binding</keyword>
<evidence type="ECO:0000256" key="4">
    <source>
        <dbReference type="ARBA" id="ARBA00022723"/>
    </source>
</evidence>
<reference evidence="12 13" key="1">
    <citation type="submission" date="2023-10" db="EMBL/GenBank/DDBJ databases">
        <authorList>
            <person name="Maclean D."/>
            <person name="Macfadyen A."/>
        </authorList>
    </citation>
    <scope>NUCLEOTIDE SEQUENCE [LARGE SCALE GENOMIC DNA]</scope>
</reference>
<dbReference type="GO" id="GO:0035861">
    <property type="term" value="C:site of double-strand break"/>
    <property type="evidence" value="ECO:0007669"/>
    <property type="project" value="TreeGrafter"/>
</dbReference>
<protein>
    <recommendedName>
        <fullName evidence="9">DNA polymerase eta</fullName>
    </recommendedName>
</protein>
<keyword evidence="3" id="KW-0548">Nucleotidyltransferase</keyword>
<feature type="domain" description="UmuC" evidence="11">
    <location>
        <begin position="17"/>
        <end position="266"/>
    </location>
</feature>
<dbReference type="GO" id="GO:0003684">
    <property type="term" value="F:damaged DNA binding"/>
    <property type="evidence" value="ECO:0007669"/>
    <property type="project" value="InterPro"/>
</dbReference>
<dbReference type="PANTHER" id="PTHR45873:SF1">
    <property type="entry name" value="DNA POLYMERASE ETA"/>
    <property type="match status" value="1"/>
</dbReference>
<dbReference type="Proteomes" id="UP001314263">
    <property type="component" value="Unassembled WGS sequence"/>
</dbReference>
<dbReference type="Pfam" id="PF00817">
    <property type="entry name" value="IMS"/>
    <property type="match status" value="1"/>
</dbReference>
<comment type="caution">
    <text evidence="12">The sequence shown here is derived from an EMBL/GenBank/DDBJ whole genome shotgun (WGS) entry which is preliminary data.</text>
</comment>
<evidence type="ECO:0000256" key="5">
    <source>
        <dbReference type="ARBA" id="ARBA00022763"/>
    </source>
</evidence>
<gene>
    <name evidence="12" type="ORF">CVIRNUC_005657</name>
</gene>
<dbReference type="PANTHER" id="PTHR45873">
    <property type="entry name" value="DNA POLYMERASE ETA"/>
    <property type="match status" value="1"/>
</dbReference>
<dbReference type="GO" id="GO:0003887">
    <property type="term" value="F:DNA-directed DNA polymerase activity"/>
    <property type="evidence" value="ECO:0007669"/>
    <property type="project" value="TreeGrafter"/>
</dbReference>
<keyword evidence="6" id="KW-0460">Magnesium</keyword>
<evidence type="ECO:0000256" key="1">
    <source>
        <dbReference type="ARBA" id="ARBA00004123"/>
    </source>
</evidence>
<evidence type="ECO:0000256" key="6">
    <source>
        <dbReference type="ARBA" id="ARBA00022842"/>
    </source>
</evidence>
<keyword evidence="8" id="KW-0539">Nucleus</keyword>
<keyword evidence="7" id="KW-0234">DNA repair</keyword>
<dbReference type="SUPFAM" id="SSF100879">
    <property type="entry name" value="Lesion bypass DNA polymerase (Y-family), little finger domain"/>
    <property type="match status" value="1"/>
</dbReference>
<evidence type="ECO:0000256" key="3">
    <source>
        <dbReference type="ARBA" id="ARBA00022695"/>
    </source>
</evidence>
<dbReference type="InterPro" id="IPR036775">
    <property type="entry name" value="DNA_pol_Y-fam_lit_finger_sf"/>
</dbReference>
<dbReference type="GO" id="GO:0005634">
    <property type="term" value="C:nucleus"/>
    <property type="evidence" value="ECO:0007669"/>
    <property type="project" value="UniProtKB-SubCell"/>
</dbReference>
<dbReference type="Pfam" id="PF21704">
    <property type="entry name" value="POLH-Rev1_HhH"/>
    <property type="match status" value="1"/>
</dbReference>
<feature type="compositionally biased region" description="Polar residues" evidence="10">
    <location>
        <begin position="553"/>
        <end position="584"/>
    </location>
</feature>
<dbReference type="Gene3D" id="3.30.1490.100">
    <property type="entry name" value="DNA polymerase, Y-family, little finger domain"/>
    <property type="match status" value="1"/>
</dbReference>
<dbReference type="InterPro" id="IPR043128">
    <property type="entry name" value="Rev_trsase/Diguanyl_cyclase"/>
</dbReference>
<comment type="subcellular location">
    <subcellularLocation>
        <location evidence="1">Nucleus</location>
    </subcellularLocation>
</comment>
<feature type="compositionally biased region" description="Polar residues" evidence="10">
    <location>
        <begin position="747"/>
        <end position="760"/>
    </location>
</feature>
<keyword evidence="2" id="KW-0808">Transferase</keyword>
<feature type="region of interest" description="Disordered" evidence="10">
    <location>
        <begin position="444"/>
        <end position="476"/>
    </location>
</feature>
<dbReference type="GO" id="GO:0009314">
    <property type="term" value="P:response to radiation"/>
    <property type="evidence" value="ECO:0007669"/>
    <property type="project" value="TreeGrafter"/>
</dbReference>
<organism evidence="12 13">
    <name type="scientific">Coccomyxa viridis</name>
    <dbReference type="NCBI Taxonomy" id="1274662"/>
    <lineage>
        <taxon>Eukaryota</taxon>
        <taxon>Viridiplantae</taxon>
        <taxon>Chlorophyta</taxon>
        <taxon>core chlorophytes</taxon>
        <taxon>Trebouxiophyceae</taxon>
        <taxon>Trebouxiophyceae incertae sedis</taxon>
        <taxon>Coccomyxaceae</taxon>
        <taxon>Coccomyxa</taxon>
    </lineage>
</organism>
<dbReference type="Gene3D" id="1.10.150.20">
    <property type="entry name" value="5' to 3' exonuclease, C-terminal subdomain"/>
    <property type="match status" value="1"/>
</dbReference>
<dbReference type="PIRSF" id="PIRSF036603">
    <property type="entry name" value="DPol_eta"/>
    <property type="match status" value="1"/>
</dbReference>
<accession>A0AAV1I553</accession>
<evidence type="ECO:0000256" key="8">
    <source>
        <dbReference type="ARBA" id="ARBA00023242"/>
    </source>
</evidence>
<evidence type="ECO:0000259" key="11">
    <source>
        <dbReference type="PROSITE" id="PS50173"/>
    </source>
</evidence>
<feature type="compositionally biased region" description="Basic and acidic residues" evidence="10">
    <location>
        <begin position="452"/>
        <end position="463"/>
    </location>
</feature>
<dbReference type="Gene3D" id="3.30.70.270">
    <property type="match status" value="1"/>
</dbReference>
<dbReference type="InterPro" id="IPR052230">
    <property type="entry name" value="DNA_polymerase_eta"/>
</dbReference>
<dbReference type="GO" id="GO:0042276">
    <property type="term" value="P:error-prone translesion synthesis"/>
    <property type="evidence" value="ECO:0007669"/>
    <property type="project" value="TreeGrafter"/>
</dbReference>